<comment type="similarity">
    <text evidence="2 4">Belongs to the bacterial solute-binding protein 3 family.</text>
</comment>
<name>A0A0W0RT48_LEGBO</name>
<dbReference type="SMART" id="SM00079">
    <property type="entry name" value="PBPe"/>
    <property type="match status" value="1"/>
</dbReference>
<feature type="domain" description="Ionotropic glutamate receptor C-terminal" evidence="6">
    <location>
        <begin position="32"/>
        <end position="245"/>
    </location>
</feature>
<evidence type="ECO:0000256" key="2">
    <source>
        <dbReference type="ARBA" id="ARBA00010333"/>
    </source>
</evidence>
<dbReference type="RefSeq" id="WP_058459308.1">
    <property type="nucleotide sequence ID" value="NZ_CAAAIY010000001.1"/>
</dbReference>
<gene>
    <name evidence="7" type="primary">yqiX</name>
    <name evidence="7" type="ORF">Lboz_1665</name>
</gene>
<dbReference type="SMART" id="SM00062">
    <property type="entry name" value="PBPb"/>
    <property type="match status" value="1"/>
</dbReference>
<sequence length="250" mass="28018">MKQIFFTFLAGFSFLVSLCYARIPNESVQYIHFAVAAEYPPFEYNDHGEIKGFDIDLARLIAKKLGKEAMFDTMQFSSILPALSTGQVDTAISTITITEQRKKNFDFTKPYYFESMAAVFPEKKPINDVKQLADKKIAVQLGSTMEIWLKKNMPKTSLLVMDNHNQTIAALKAGHVDLVLVDGVQGAVFSQKNPGLSFAILAQSADGYGLVLKKNSELTHKINHILYALEQSGELAALKKKWLEDTKWTN</sequence>
<dbReference type="PROSITE" id="PS01039">
    <property type="entry name" value="SBP_BACTERIAL_3"/>
    <property type="match status" value="1"/>
</dbReference>
<dbReference type="EMBL" id="LNXU01000017">
    <property type="protein sequence ID" value="KTC74225.1"/>
    <property type="molecule type" value="Genomic_DNA"/>
</dbReference>
<feature type="domain" description="Solute-binding protein family 3/N-terminal" evidence="5">
    <location>
        <begin position="30"/>
        <end position="245"/>
    </location>
</feature>
<proteinExistence type="inferred from homology"/>
<dbReference type="InterPro" id="IPR001320">
    <property type="entry name" value="Iontro_rcpt_C"/>
</dbReference>
<reference evidence="7 8" key="1">
    <citation type="submission" date="2015-11" db="EMBL/GenBank/DDBJ databases">
        <title>Genomic analysis of 38 Legionella species identifies large and diverse effector repertoires.</title>
        <authorList>
            <person name="Burstein D."/>
            <person name="Amaro F."/>
            <person name="Zusman T."/>
            <person name="Lifshitz Z."/>
            <person name="Cohen O."/>
            <person name="Gilbert J.A."/>
            <person name="Pupko T."/>
            <person name="Shuman H.A."/>
            <person name="Segal G."/>
        </authorList>
    </citation>
    <scope>NUCLEOTIDE SEQUENCE [LARGE SCALE GENOMIC DNA]</scope>
    <source>
        <strain evidence="7 8">WIGA</strain>
    </source>
</reference>
<dbReference type="AlphaFoldDB" id="A0A0W0RT48"/>
<dbReference type="CDD" id="cd13530">
    <property type="entry name" value="PBP2_peptides_like"/>
    <property type="match status" value="1"/>
</dbReference>
<evidence type="ECO:0000313" key="8">
    <source>
        <dbReference type="Proteomes" id="UP000054695"/>
    </source>
</evidence>
<dbReference type="SUPFAM" id="SSF53850">
    <property type="entry name" value="Periplasmic binding protein-like II"/>
    <property type="match status" value="1"/>
</dbReference>
<comment type="caution">
    <text evidence="7">The sequence shown here is derived from an EMBL/GenBank/DDBJ whole genome shotgun (WGS) entry which is preliminary data.</text>
</comment>
<dbReference type="GO" id="GO:0015276">
    <property type="term" value="F:ligand-gated monoatomic ion channel activity"/>
    <property type="evidence" value="ECO:0007669"/>
    <property type="project" value="InterPro"/>
</dbReference>
<dbReference type="InterPro" id="IPR001638">
    <property type="entry name" value="Solute-binding_3/MltF_N"/>
</dbReference>
<keyword evidence="8" id="KW-1185">Reference proteome</keyword>
<dbReference type="Pfam" id="PF00497">
    <property type="entry name" value="SBP_bac_3"/>
    <property type="match status" value="1"/>
</dbReference>
<evidence type="ECO:0000256" key="1">
    <source>
        <dbReference type="ARBA" id="ARBA00004196"/>
    </source>
</evidence>
<evidence type="ECO:0000256" key="3">
    <source>
        <dbReference type="ARBA" id="ARBA00022729"/>
    </source>
</evidence>
<comment type="subcellular location">
    <subcellularLocation>
        <location evidence="1">Cell envelope</location>
    </subcellularLocation>
</comment>
<dbReference type="GO" id="GO:0030313">
    <property type="term" value="C:cell envelope"/>
    <property type="evidence" value="ECO:0007669"/>
    <property type="project" value="UniProtKB-SubCell"/>
</dbReference>
<keyword evidence="3" id="KW-0732">Signal</keyword>
<dbReference type="InterPro" id="IPR018313">
    <property type="entry name" value="SBP_3_CS"/>
</dbReference>
<dbReference type="STRING" id="447.Lboz_1665"/>
<evidence type="ECO:0000256" key="4">
    <source>
        <dbReference type="RuleBase" id="RU003744"/>
    </source>
</evidence>
<dbReference type="OrthoDB" id="9768183at2"/>
<evidence type="ECO:0000313" key="7">
    <source>
        <dbReference type="EMBL" id="KTC74225.1"/>
    </source>
</evidence>
<dbReference type="PATRIC" id="fig|447.4.peg.1774"/>
<protein>
    <submittedName>
        <fullName evidence="7">Amino acid ABC transporter substrate-binding protein</fullName>
    </submittedName>
</protein>
<dbReference type="GO" id="GO:0016020">
    <property type="term" value="C:membrane"/>
    <property type="evidence" value="ECO:0007669"/>
    <property type="project" value="InterPro"/>
</dbReference>
<dbReference type="Gene3D" id="3.40.190.10">
    <property type="entry name" value="Periplasmic binding protein-like II"/>
    <property type="match status" value="2"/>
</dbReference>
<dbReference type="Proteomes" id="UP000054695">
    <property type="component" value="Unassembled WGS sequence"/>
</dbReference>
<evidence type="ECO:0000259" key="6">
    <source>
        <dbReference type="SMART" id="SM00079"/>
    </source>
</evidence>
<dbReference type="PANTHER" id="PTHR35936">
    <property type="entry name" value="MEMBRANE-BOUND LYTIC MUREIN TRANSGLYCOSYLASE F"/>
    <property type="match status" value="1"/>
</dbReference>
<dbReference type="PANTHER" id="PTHR35936:SF19">
    <property type="entry name" value="AMINO-ACID-BINDING PROTEIN YXEM-RELATED"/>
    <property type="match status" value="1"/>
</dbReference>
<evidence type="ECO:0000259" key="5">
    <source>
        <dbReference type="SMART" id="SM00062"/>
    </source>
</evidence>
<organism evidence="7 8">
    <name type="scientific">Legionella bozemanae</name>
    <name type="common">Fluoribacter bozemanae</name>
    <dbReference type="NCBI Taxonomy" id="447"/>
    <lineage>
        <taxon>Bacteria</taxon>
        <taxon>Pseudomonadati</taxon>
        <taxon>Pseudomonadota</taxon>
        <taxon>Gammaproteobacteria</taxon>
        <taxon>Legionellales</taxon>
        <taxon>Legionellaceae</taxon>
        <taxon>Legionella</taxon>
    </lineage>
</organism>
<accession>A0A0W0RT48</accession>